<dbReference type="PANTHER" id="PTHR12110">
    <property type="entry name" value="HYDROXYPYRUVATE ISOMERASE"/>
    <property type="match status" value="1"/>
</dbReference>
<dbReference type="PANTHER" id="PTHR12110:SF41">
    <property type="entry name" value="INOSOSE DEHYDRATASE"/>
    <property type="match status" value="1"/>
</dbReference>
<protein>
    <submittedName>
        <fullName evidence="2">Xylose isomerase</fullName>
    </submittedName>
</protein>
<dbReference type="EMBL" id="JPRL01000001">
    <property type="protein sequence ID" value="KFF06225.1"/>
    <property type="molecule type" value="Genomic_DNA"/>
</dbReference>
<dbReference type="RefSeq" id="WP_035684408.1">
    <property type="nucleotide sequence ID" value="NZ_JPRL01000001.1"/>
</dbReference>
<evidence type="ECO:0000313" key="2">
    <source>
        <dbReference type="EMBL" id="KFF06225.1"/>
    </source>
</evidence>
<keyword evidence="2" id="KW-0413">Isomerase</keyword>
<feature type="domain" description="Xylose isomerase-like TIM barrel" evidence="1">
    <location>
        <begin position="52"/>
        <end position="267"/>
    </location>
</feature>
<dbReference type="InterPro" id="IPR050312">
    <property type="entry name" value="IolE/XylAMocC-like"/>
</dbReference>
<keyword evidence="3" id="KW-1185">Reference proteome</keyword>
<dbReference type="GO" id="GO:0016853">
    <property type="term" value="F:isomerase activity"/>
    <property type="evidence" value="ECO:0007669"/>
    <property type="project" value="UniProtKB-KW"/>
</dbReference>
<accession>A0A085ZP61</accession>
<evidence type="ECO:0000259" key="1">
    <source>
        <dbReference type="Pfam" id="PF01261"/>
    </source>
</evidence>
<dbReference type="InterPro" id="IPR036237">
    <property type="entry name" value="Xyl_isomerase-like_sf"/>
</dbReference>
<dbReference type="InterPro" id="IPR013022">
    <property type="entry name" value="Xyl_isomerase-like_TIM-brl"/>
</dbReference>
<dbReference type="Pfam" id="PF01261">
    <property type="entry name" value="AP_endonuc_2"/>
    <property type="match status" value="1"/>
</dbReference>
<dbReference type="OrthoDB" id="9798407at2"/>
<comment type="caution">
    <text evidence="2">The sequence shown here is derived from an EMBL/GenBank/DDBJ whole genome shotgun (WGS) entry which is preliminary data.</text>
</comment>
<name>A0A085ZP61_9FLAO</name>
<dbReference type="AlphaFoldDB" id="A0A085ZP61"/>
<dbReference type="eggNOG" id="COG1082">
    <property type="taxonomic scope" value="Bacteria"/>
</dbReference>
<dbReference type="STRING" id="362418.IW19_12090"/>
<sequence>MVSRRIFIINGSLAAAAVLTLPSLAFTMKKKEIGLQLYTLRDELPKNVKLVLEKVASAGYTTVETYGFSVKDQFWGLSAVELKKILDANRLKAVSGHYNSGTFLADGNTTELIESIKAAKILKSEYFTIPWIDEPIRRSSEDYKVIASRLNLAAKLCKEAGLKLAYHNHDFEFIKYNGITGFEILLQETDKNLVFFEMDLYWVFYSGNNPLQLFKENPGRFKLWHVKDMDKKIPALNTEIGSSSIDFKAVFAAAKLSGMDHFFVEQENNFAVDSFTSIRASSDFILNHLTNL</sequence>
<gene>
    <name evidence="2" type="ORF">IW19_12090</name>
</gene>
<reference evidence="2 3" key="1">
    <citation type="submission" date="2014-07" db="EMBL/GenBank/DDBJ databases">
        <title>Genome of Flavobacterium reichenbachii LMG 25512.</title>
        <authorList>
            <person name="Stropko S.J."/>
            <person name="Pipes S.E."/>
            <person name="Newman J.D."/>
        </authorList>
    </citation>
    <scope>NUCLEOTIDE SEQUENCE [LARGE SCALE GENOMIC DNA]</scope>
    <source>
        <strain evidence="2 3">LMG 25512</strain>
    </source>
</reference>
<dbReference type="SUPFAM" id="SSF51658">
    <property type="entry name" value="Xylose isomerase-like"/>
    <property type="match status" value="1"/>
</dbReference>
<evidence type="ECO:0000313" key="3">
    <source>
        <dbReference type="Proteomes" id="UP000028715"/>
    </source>
</evidence>
<dbReference type="Gene3D" id="3.20.20.150">
    <property type="entry name" value="Divalent-metal-dependent TIM barrel enzymes"/>
    <property type="match status" value="1"/>
</dbReference>
<proteinExistence type="predicted"/>
<dbReference type="Proteomes" id="UP000028715">
    <property type="component" value="Unassembled WGS sequence"/>
</dbReference>
<organism evidence="2 3">
    <name type="scientific">Flavobacterium reichenbachii</name>
    <dbReference type="NCBI Taxonomy" id="362418"/>
    <lineage>
        <taxon>Bacteria</taxon>
        <taxon>Pseudomonadati</taxon>
        <taxon>Bacteroidota</taxon>
        <taxon>Flavobacteriia</taxon>
        <taxon>Flavobacteriales</taxon>
        <taxon>Flavobacteriaceae</taxon>
        <taxon>Flavobacterium</taxon>
    </lineage>
</organism>